<sequence>MDKLPPELIEDIIVATICLCTKNEALEMRLVCREFDLILKPYVCDTIGLEHSKFSKSSGKPKPVTRALKTIGNLCHSICIDLMVLRDQAEVDFLRSIANLPSMKPFCDMLVARYCMNEQFFTEEDYLKQLVTILDNCRQVSRLRLNLPIQVVKTSSSSTTMILANTLKAFATRPTDEVEERDSWSMDIVVIENLTDLALCDLWTNPIDIGNIRTVFSTIQALNLNLRRYVTREDGSRRFHAALWGTIQQAKKLQTLCITEAVDDRAERRSVKVSKIWHMDIQEFDARRLRIPVRIELPLVRLELCHVELSPAFFVSLCSNFQDTLEELYLNDVSLQIHQTATAEPCLWVGVPNDIPEEPSSYIAPYIRNQLTKLRICRAAFLGYHVYISDEQEPMSDFDFYDPCGMARNLSQRFVEVVTGIRQPVNRHKEPVLYLSCGEDTQMPLTERKRLRPEDYDVNAYQLAVENSTSSWRQRLDGIYPNVNHDAMNELHSLAARTDKELDEGSRELSRRARMVQHREDNPSDAWDENDNPATWAMTQPQLLMQEVALGLRDEAAAWAAFDGDEDEDDDEQDNHGEEAEENGM</sequence>
<feature type="compositionally biased region" description="Acidic residues" evidence="1">
    <location>
        <begin position="563"/>
        <end position="585"/>
    </location>
</feature>
<evidence type="ECO:0000313" key="2">
    <source>
        <dbReference type="EMBL" id="CEJ90641.1"/>
    </source>
</evidence>
<accession>A0A0A1T0I7</accession>
<feature type="region of interest" description="Disordered" evidence="1">
    <location>
        <begin position="556"/>
        <end position="585"/>
    </location>
</feature>
<protein>
    <submittedName>
        <fullName evidence="2">Uncharacterized protein</fullName>
    </submittedName>
</protein>
<dbReference type="Proteomes" id="UP000039046">
    <property type="component" value="Unassembled WGS sequence"/>
</dbReference>
<dbReference type="STRING" id="1531966.A0A0A1T0I7"/>
<feature type="region of interest" description="Disordered" evidence="1">
    <location>
        <begin position="500"/>
        <end position="533"/>
    </location>
</feature>
<organism evidence="2 3">
    <name type="scientific">[Torrubiella] hemipterigena</name>
    <dbReference type="NCBI Taxonomy" id="1531966"/>
    <lineage>
        <taxon>Eukaryota</taxon>
        <taxon>Fungi</taxon>
        <taxon>Dikarya</taxon>
        <taxon>Ascomycota</taxon>
        <taxon>Pezizomycotina</taxon>
        <taxon>Sordariomycetes</taxon>
        <taxon>Hypocreomycetidae</taxon>
        <taxon>Hypocreales</taxon>
        <taxon>Clavicipitaceae</taxon>
        <taxon>Clavicipitaceae incertae sedis</taxon>
        <taxon>'Torrubiella' clade</taxon>
    </lineage>
</organism>
<gene>
    <name evidence="2" type="ORF">VHEMI06409</name>
</gene>
<dbReference type="HOGENOM" id="CLU_037141_0_0_1"/>
<evidence type="ECO:0000313" key="3">
    <source>
        <dbReference type="Proteomes" id="UP000039046"/>
    </source>
</evidence>
<keyword evidence="3" id="KW-1185">Reference proteome</keyword>
<evidence type="ECO:0000256" key="1">
    <source>
        <dbReference type="SAM" id="MobiDB-lite"/>
    </source>
</evidence>
<dbReference type="OrthoDB" id="4798537at2759"/>
<dbReference type="EMBL" id="CDHN01000003">
    <property type="protein sequence ID" value="CEJ90641.1"/>
    <property type="molecule type" value="Genomic_DNA"/>
</dbReference>
<proteinExistence type="predicted"/>
<reference evidence="2 3" key="1">
    <citation type="journal article" date="2015" name="Genome Announc.">
        <title>Draft Genome Sequence and Gene Annotation of the Entomopathogenic Fungus Verticillium hemipterigenum.</title>
        <authorList>
            <person name="Horn F."/>
            <person name="Habel A."/>
            <person name="Scharf D.H."/>
            <person name="Dworschak J."/>
            <person name="Brakhage A.A."/>
            <person name="Guthke R."/>
            <person name="Hertweck C."/>
            <person name="Linde J."/>
        </authorList>
    </citation>
    <scope>NUCLEOTIDE SEQUENCE [LARGE SCALE GENOMIC DNA]</scope>
</reference>
<name>A0A0A1T0I7_9HYPO</name>
<feature type="compositionally biased region" description="Basic and acidic residues" evidence="1">
    <location>
        <begin position="500"/>
        <end position="522"/>
    </location>
</feature>
<dbReference type="AlphaFoldDB" id="A0A0A1T0I7"/>